<evidence type="ECO:0000313" key="2">
    <source>
        <dbReference type="Proteomes" id="UP001168540"/>
    </source>
</evidence>
<dbReference type="PANTHER" id="PTHR35862:SF3">
    <property type="entry name" value="FELS-2 PROPHAGE PROTEIN"/>
    <property type="match status" value="1"/>
</dbReference>
<dbReference type="Pfam" id="PF05954">
    <property type="entry name" value="Phage_GPD"/>
    <property type="match status" value="1"/>
</dbReference>
<gene>
    <name evidence="1" type="ORF">QU481_11980</name>
</gene>
<accession>A0ABT7XPC1</accession>
<dbReference type="InterPro" id="IPR052726">
    <property type="entry name" value="Phage_Baseplate_Hub"/>
</dbReference>
<dbReference type="Proteomes" id="UP001168540">
    <property type="component" value="Unassembled WGS sequence"/>
</dbReference>
<dbReference type="PANTHER" id="PTHR35862">
    <property type="entry name" value="FELS-2 PROPHAGE PROTEIN"/>
    <property type="match status" value="1"/>
</dbReference>
<dbReference type="RefSeq" id="WP_289830245.1">
    <property type="nucleotide sequence ID" value="NZ_JAUEDK010000019.1"/>
</dbReference>
<reference evidence="1" key="1">
    <citation type="submission" date="2023-06" db="EMBL/GenBank/DDBJ databases">
        <authorList>
            <person name="Zhang S."/>
        </authorList>
    </citation>
    <scope>NUCLEOTIDE SEQUENCE</scope>
    <source>
        <strain evidence="1">SG2303</strain>
    </source>
</reference>
<evidence type="ECO:0000313" key="1">
    <source>
        <dbReference type="EMBL" id="MDN0075611.1"/>
    </source>
</evidence>
<dbReference type="SUPFAM" id="SSF69279">
    <property type="entry name" value="Phage tail proteins"/>
    <property type="match status" value="1"/>
</dbReference>
<organism evidence="1 2">
    <name type="scientific">Crenobacter oryzisoli</name>
    <dbReference type="NCBI Taxonomy" id="3056844"/>
    <lineage>
        <taxon>Bacteria</taxon>
        <taxon>Pseudomonadati</taxon>
        <taxon>Pseudomonadota</taxon>
        <taxon>Betaproteobacteria</taxon>
        <taxon>Neisseriales</taxon>
        <taxon>Neisseriaceae</taxon>
        <taxon>Crenobacter</taxon>
    </lineage>
</organism>
<dbReference type="EMBL" id="JAUEDK010000019">
    <property type="protein sequence ID" value="MDN0075611.1"/>
    <property type="molecule type" value="Genomic_DNA"/>
</dbReference>
<name>A0ABT7XPC1_9NEIS</name>
<proteinExistence type="predicted"/>
<keyword evidence="2" id="KW-1185">Reference proteome</keyword>
<comment type="caution">
    <text evidence="1">The sequence shown here is derived from an EMBL/GenBank/DDBJ whole genome shotgun (WGS) entry which is preliminary data.</text>
</comment>
<sequence>MTFQALNASTNLPGIGSFFAGQNRTPAYQILLNGKDITDRFRDRLISLHLTDNRAFEADQVEIQLDDSDGLLDIPPRNARLQVLIGWAGQPLVDKGEFTVDEVEHSGAPDVLTVRGRSADLRQGLTTKRERSFHRKTIGEIVATIAGQNNLIPVVSEEFKNVLIDHLDQTSESDANLLTRLAEQFDAVATVKSKRLLFFKAGMGQTASGQPIEPVHIARAAGDRHTFSIAERQNYTAVKACWQDTAGAKKGEVVVDANTEFKRVHGKTKTGKTSKRTKVAAVNQPPIEPAADNVKVLRHVYATEANATRAARSAWERMQRGLAEFSLTLAMGRPDLMPEVPVTVSGFKPIIDRTLWLLASVEHTLDNGGYTNQLRLEMRLENLQEKED</sequence>
<protein>
    <submittedName>
        <fullName evidence="1">Phage late control D family protein</fullName>
    </submittedName>
</protein>